<dbReference type="OrthoDB" id="423921at2"/>
<gene>
    <name evidence="2" type="ORF">E3U55_13690</name>
</gene>
<sequence>MHFSAREMNQERANEITSWKYDEPYDFYNMSKSKETINELMNEAYTAVINEKEELVGFFCTGKSAQVPVGALNGVYEEELLDVGLGLKPELTGQGLGRDFMVFIIDYLDHQPLRLTVANFNQRAIRLYAKVGFSNDREFYRSSVKFITMVKR</sequence>
<dbReference type="Pfam" id="PF00583">
    <property type="entry name" value="Acetyltransf_1"/>
    <property type="match status" value="1"/>
</dbReference>
<dbReference type="SUPFAM" id="SSF55729">
    <property type="entry name" value="Acyl-CoA N-acyltransferases (Nat)"/>
    <property type="match status" value="1"/>
</dbReference>
<dbReference type="InterPro" id="IPR000182">
    <property type="entry name" value="GNAT_dom"/>
</dbReference>
<proteinExistence type="predicted"/>
<dbReference type="Proteomes" id="UP000297975">
    <property type="component" value="Unassembled WGS sequence"/>
</dbReference>
<dbReference type="Gene3D" id="3.40.630.30">
    <property type="match status" value="1"/>
</dbReference>
<dbReference type="AlphaFoldDB" id="A0A4Y8IE16"/>
<evidence type="ECO:0000259" key="1">
    <source>
        <dbReference type="PROSITE" id="PS51186"/>
    </source>
</evidence>
<keyword evidence="3" id="KW-1185">Reference proteome</keyword>
<dbReference type="EMBL" id="SOPW01000017">
    <property type="protein sequence ID" value="TFB14232.1"/>
    <property type="molecule type" value="Genomic_DNA"/>
</dbReference>
<feature type="domain" description="N-acetyltransferase" evidence="1">
    <location>
        <begin position="3"/>
        <end position="152"/>
    </location>
</feature>
<reference evidence="2 3" key="1">
    <citation type="submission" date="2019-03" db="EMBL/GenBank/DDBJ databases">
        <authorList>
            <person name="He R.-H."/>
        </authorList>
    </citation>
    <scope>NUCLEOTIDE SEQUENCE [LARGE SCALE GENOMIC DNA]</scope>
    <source>
        <strain evidence="3">SH 714</strain>
    </source>
</reference>
<dbReference type="InterPro" id="IPR016181">
    <property type="entry name" value="Acyl_CoA_acyltransferase"/>
</dbReference>
<dbReference type="PROSITE" id="PS51186">
    <property type="entry name" value="GNAT"/>
    <property type="match status" value="1"/>
</dbReference>
<keyword evidence="2" id="KW-0808">Transferase</keyword>
<organism evidence="2 3">
    <name type="scientific">Filobacillus milosensis</name>
    <dbReference type="NCBI Taxonomy" id="94137"/>
    <lineage>
        <taxon>Bacteria</taxon>
        <taxon>Bacillati</taxon>
        <taxon>Bacillota</taxon>
        <taxon>Bacilli</taxon>
        <taxon>Bacillales</taxon>
        <taxon>Bacillaceae</taxon>
        <taxon>Filobacillus</taxon>
    </lineage>
</organism>
<dbReference type="RefSeq" id="WP_134341042.1">
    <property type="nucleotide sequence ID" value="NZ_SOPW01000017.1"/>
</dbReference>
<evidence type="ECO:0000313" key="2">
    <source>
        <dbReference type="EMBL" id="TFB14232.1"/>
    </source>
</evidence>
<accession>A0A4Y8IE16</accession>
<dbReference type="GO" id="GO:0016747">
    <property type="term" value="F:acyltransferase activity, transferring groups other than amino-acyl groups"/>
    <property type="evidence" value="ECO:0007669"/>
    <property type="project" value="InterPro"/>
</dbReference>
<comment type="caution">
    <text evidence="2">The sequence shown here is derived from an EMBL/GenBank/DDBJ whole genome shotgun (WGS) entry which is preliminary data.</text>
</comment>
<evidence type="ECO:0000313" key="3">
    <source>
        <dbReference type="Proteomes" id="UP000297975"/>
    </source>
</evidence>
<name>A0A4Y8IE16_9BACI</name>
<protein>
    <submittedName>
        <fullName evidence="2">GNAT family N-acetyltransferase</fullName>
    </submittedName>
</protein>